<sequence length="70" mass="8080">MEDTLTIPLTPELRAAVDRLTQTEGLSPEGVLQRALQEFVFVHQFRSLREQLLQKVQADYTDDDIFEMVS</sequence>
<evidence type="ECO:0008006" key="3">
    <source>
        <dbReference type="Google" id="ProtNLM"/>
    </source>
</evidence>
<dbReference type="OrthoDB" id="573914at2"/>
<reference evidence="1 2" key="1">
    <citation type="submission" date="2016-11" db="EMBL/GenBank/DDBJ databases">
        <title>Draft Genome Sequences of Nine Cyanobacterial Strains from Diverse Habitats.</title>
        <authorList>
            <person name="Zhu T."/>
            <person name="Hou S."/>
            <person name="Lu X."/>
            <person name="Hess W.R."/>
        </authorList>
    </citation>
    <scope>NUCLEOTIDE SEQUENCE [LARGE SCALE GENOMIC DNA]</scope>
    <source>
        <strain evidence="1 2">NIES-30</strain>
    </source>
</reference>
<protein>
    <recommendedName>
        <fullName evidence="3">CopG family transcriptional regulator</fullName>
    </recommendedName>
</protein>
<keyword evidence="2" id="KW-1185">Reference proteome</keyword>
<gene>
    <name evidence="1" type="ORF">NIES30_24435</name>
</gene>
<proteinExistence type="predicted"/>
<evidence type="ECO:0000313" key="2">
    <source>
        <dbReference type="Proteomes" id="UP000185557"/>
    </source>
</evidence>
<name>A0A1U7IYM3_9CYAN</name>
<dbReference type="EMBL" id="MRCG01000030">
    <property type="protein sequence ID" value="OKH43703.1"/>
    <property type="molecule type" value="Genomic_DNA"/>
</dbReference>
<dbReference type="RefSeq" id="WP_073611067.1">
    <property type="nucleotide sequence ID" value="NZ_MRCG01000030.1"/>
</dbReference>
<dbReference type="Proteomes" id="UP000185557">
    <property type="component" value="Unassembled WGS sequence"/>
</dbReference>
<accession>A0A1U7IYM3</accession>
<evidence type="ECO:0000313" key="1">
    <source>
        <dbReference type="EMBL" id="OKH43703.1"/>
    </source>
</evidence>
<dbReference type="STRING" id="549789.NIES30_24435"/>
<dbReference type="AlphaFoldDB" id="A0A1U7IYM3"/>
<comment type="caution">
    <text evidence="1">The sequence shown here is derived from an EMBL/GenBank/DDBJ whole genome shotgun (WGS) entry which is preliminary data.</text>
</comment>
<organism evidence="1 2">
    <name type="scientific">Phormidium tenue NIES-30</name>
    <dbReference type="NCBI Taxonomy" id="549789"/>
    <lineage>
        <taxon>Bacteria</taxon>
        <taxon>Bacillati</taxon>
        <taxon>Cyanobacteriota</taxon>
        <taxon>Cyanophyceae</taxon>
        <taxon>Oscillatoriophycideae</taxon>
        <taxon>Oscillatoriales</taxon>
        <taxon>Oscillatoriaceae</taxon>
        <taxon>Phormidium</taxon>
    </lineage>
</organism>